<dbReference type="InterPro" id="IPR000569">
    <property type="entry name" value="HECT_dom"/>
</dbReference>
<dbReference type="InterPro" id="IPR035983">
    <property type="entry name" value="Hect_E3_ubiquitin_ligase"/>
</dbReference>
<dbReference type="Proteomes" id="UP000887568">
    <property type="component" value="Unplaced"/>
</dbReference>
<dbReference type="Gene3D" id="3.90.1750.10">
    <property type="entry name" value="Hect, E3 ligase catalytic domains"/>
    <property type="match status" value="1"/>
</dbReference>
<organism evidence="5 6">
    <name type="scientific">Patiria miniata</name>
    <name type="common">Bat star</name>
    <name type="synonym">Asterina miniata</name>
    <dbReference type="NCBI Taxonomy" id="46514"/>
    <lineage>
        <taxon>Eukaryota</taxon>
        <taxon>Metazoa</taxon>
        <taxon>Echinodermata</taxon>
        <taxon>Eleutherozoa</taxon>
        <taxon>Asterozoa</taxon>
        <taxon>Asteroidea</taxon>
        <taxon>Valvatacea</taxon>
        <taxon>Valvatida</taxon>
        <taxon>Asterinidae</taxon>
        <taxon>Patiria</taxon>
    </lineage>
</organism>
<dbReference type="EnsemblMetazoa" id="XM_038206698.1">
    <property type="protein sequence ID" value="XP_038062626.1"/>
    <property type="gene ID" value="LOC119733122"/>
</dbReference>
<evidence type="ECO:0000259" key="4">
    <source>
        <dbReference type="PROSITE" id="PS50237"/>
    </source>
</evidence>
<keyword evidence="6" id="KW-1185">Reference proteome</keyword>
<dbReference type="AlphaFoldDB" id="A0A914AGH8"/>
<feature type="domain" description="HECT" evidence="4">
    <location>
        <begin position="282"/>
        <end position="319"/>
    </location>
</feature>
<reference evidence="5" key="1">
    <citation type="submission" date="2022-11" db="UniProtKB">
        <authorList>
            <consortium name="EnsemblMetazoa"/>
        </authorList>
    </citation>
    <scope>IDENTIFICATION</scope>
</reference>
<proteinExistence type="predicted"/>
<sequence length="558" mass="60755">MTVTLYSLSWETLDCGDGKKRRLTSELDFSDDEDLPQVSIAAPVRNTSPAPSTSTVSQPPTTSTVSQPPTTSTVSQPPTTSTVSQPPTTSTVSQPPTTSTVSQPPTTSTVSQPPTTSTVSQPPTTSTVSQPPTTSRARALAFTSPTTSTVSQPPTTSTVSQPPTTSTVTRPPTTSTVTWPPTTSTVTRPPTTSTVTWPPTACFSPFYQTYMNLLEDETPELEEPDEIPSTLNSEDVPATVDQSTMRVSLLQWHATQCTSSEDTSRVVVRRRHVKDDTLRAFKNRSLKGDNALNVYFVGESGVDTGGLTRELFNLVLPQLRDHFLCGDPGMMLPRGSASAIADGTLHAVGKIFAAAVLHGRQSLPFLHPVIAELLISEENPTLHISWIAEASRRNGLQKVNDATTEEDIQNACQQEGCDLVLTEVNWRKVLNLANKKELIGAACKHYLIFDQHAQLNTLLRGMDFYGMKQYAQSYPDCIRSIFGSVADRKLDADQVFDLFDIKYSEEGSNNREKEEATTMHFLDFLEKCGTGDADAGGFTLEDFLEFFTGSKQLLLGGM</sequence>
<feature type="compositionally biased region" description="Low complexity" evidence="3">
    <location>
        <begin position="143"/>
        <end position="198"/>
    </location>
</feature>
<evidence type="ECO:0000256" key="2">
    <source>
        <dbReference type="PROSITE-ProRule" id="PRU00104"/>
    </source>
</evidence>
<dbReference type="GeneID" id="119733122"/>
<comment type="caution">
    <text evidence="2">Lacks conserved residue(s) required for the propagation of feature annotation.</text>
</comment>
<dbReference type="OrthoDB" id="6142725at2759"/>
<dbReference type="PROSITE" id="PS50237">
    <property type="entry name" value="HECT"/>
    <property type="match status" value="1"/>
</dbReference>
<evidence type="ECO:0000256" key="1">
    <source>
        <dbReference type="ARBA" id="ARBA00022786"/>
    </source>
</evidence>
<dbReference type="GO" id="GO:0004842">
    <property type="term" value="F:ubiquitin-protein transferase activity"/>
    <property type="evidence" value="ECO:0007669"/>
    <property type="project" value="InterPro"/>
</dbReference>
<feature type="region of interest" description="Disordered" evidence="3">
    <location>
        <begin position="27"/>
        <end position="198"/>
    </location>
</feature>
<evidence type="ECO:0000313" key="6">
    <source>
        <dbReference type="Proteomes" id="UP000887568"/>
    </source>
</evidence>
<evidence type="ECO:0000313" key="5">
    <source>
        <dbReference type="EnsemblMetazoa" id="XP_038062626.1"/>
    </source>
</evidence>
<dbReference type="OMA" id="TIYYWEL"/>
<evidence type="ECO:0000256" key="3">
    <source>
        <dbReference type="SAM" id="MobiDB-lite"/>
    </source>
</evidence>
<protein>
    <recommendedName>
        <fullName evidence="4">HECT domain-containing protein</fullName>
    </recommendedName>
</protein>
<feature type="compositionally biased region" description="Low complexity" evidence="3">
    <location>
        <begin position="47"/>
        <end position="135"/>
    </location>
</feature>
<dbReference type="RefSeq" id="XP_038062626.1">
    <property type="nucleotide sequence ID" value="XM_038206698.1"/>
</dbReference>
<keyword evidence="1 2" id="KW-0833">Ubl conjugation pathway</keyword>
<dbReference type="SUPFAM" id="SSF56204">
    <property type="entry name" value="Hect, E3 ligase catalytic domain"/>
    <property type="match status" value="1"/>
</dbReference>
<name>A0A914AGH8_PATMI</name>
<accession>A0A914AGH8</accession>